<evidence type="ECO:0000256" key="6">
    <source>
        <dbReference type="ARBA" id="ARBA00023136"/>
    </source>
</evidence>
<dbReference type="PANTHER" id="PTHR43163">
    <property type="entry name" value="DIPEPTIDE TRANSPORT SYSTEM PERMEASE PROTEIN DPPB-RELATED"/>
    <property type="match status" value="1"/>
</dbReference>
<keyword evidence="6 8" id="KW-0472">Membrane</keyword>
<dbReference type="Pfam" id="PF00528">
    <property type="entry name" value="BPD_transp_1"/>
    <property type="match status" value="1"/>
</dbReference>
<keyword evidence="3" id="KW-1003">Cell membrane</keyword>
<dbReference type="eggNOG" id="COG0601">
    <property type="taxonomic scope" value="Bacteria"/>
</dbReference>
<dbReference type="OrthoDB" id="9805855at2"/>
<name>A0YBC7_9GAMM</name>
<evidence type="ECO:0000256" key="7">
    <source>
        <dbReference type="ARBA" id="ARBA00024202"/>
    </source>
</evidence>
<accession>A0YBC7</accession>
<dbReference type="PANTHER" id="PTHR43163:SF6">
    <property type="entry name" value="DIPEPTIDE TRANSPORT SYSTEM PERMEASE PROTEIN DPPB-RELATED"/>
    <property type="match status" value="1"/>
</dbReference>
<keyword evidence="11" id="KW-1185">Reference proteome</keyword>
<comment type="caution">
    <text evidence="10">The sequence shown here is derived from an EMBL/GenBank/DDBJ whole genome shotgun (WGS) entry which is preliminary data.</text>
</comment>
<evidence type="ECO:0000313" key="10">
    <source>
        <dbReference type="EMBL" id="EAW31857.1"/>
    </source>
</evidence>
<organism evidence="10 11">
    <name type="scientific">marine gamma proteobacterium HTCC2143</name>
    <dbReference type="NCBI Taxonomy" id="247633"/>
    <lineage>
        <taxon>Bacteria</taxon>
        <taxon>Pseudomonadati</taxon>
        <taxon>Pseudomonadota</taxon>
        <taxon>Gammaproteobacteria</taxon>
        <taxon>Cellvibrionales</taxon>
        <taxon>Spongiibacteraceae</taxon>
        <taxon>BD1-7 clade</taxon>
    </lineage>
</organism>
<dbReference type="PROSITE" id="PS50928">
    <property type="entry name" value="ABC_TM1"/>
    <property type="match status" value="1"/>
</dbReference>
<keyword evidence="4 8" id="KW-0812">Transmembrane</keyword>
<dbReference type="GO" id="GO:0005886">
    <property type="term" value="C:plasma membrane"/>
    <property type="evidence" value="ECO:0007669"/>
    <property type="project" value="UniProtKB-SubCell"/>
</dbReference>
<dbReference type="EMBL" id="AAVT01000002">
    <property type="protein sequence ID" value="EAW31857.1"/>
    <property type="molecule type" value="Genomic_DNA"/>
</dbReference>
<evidence type="ECO:0000256" key="4">
    <source>
        <dbReference type="ARBA" id="ARBA00022692"/>
    </source>
</evidence>
<protein>
    <submittedName>
        <fullName evidence="10">ABC-type dipeptide/oligopeptide/nickel transport system, permease components</fullName>
    </submittedName>
</protein>
<evidence type="ECO:0000313" key="11">
    <source>
        <dbReference type="Proteomes" id="UP000004931"/>
    </source>
</evidence>
<dbReference type="STRING" id="247633.GP2143_05385"/>
<feature type="transmembrane region" description="Helical" evidence="8">
    <location>
        <begin position="228"/>
        <end position="253"/>
    </location>
</feature>
<comment type="similarity">
    <text evidence="7">Belongs to the binding-protein-dependent transport system permease family. OppBC subfamily.</text>
</comment>
<comment type="subcellular location">
    <subcellularLocation>
        <location evidence="1 8">Cell membrane</location>
        <topology evidence="1 8">Multi-pass membrane protein</topology>
    </subcellularLocation>
</comment>
<dbReference type="InterPro" id="IPR000515">
    <property type="entry name" value="MetI-like"/>
</dbReference>
<dbReference type="AlphaFoldDB" id="A0YBC7"/>
<dbReference type="CDD" id="cd06261">
    <property type="entry name" value="TM_PBP2"/>
    <property type="match status" value="1"/>
</dbReference>
<evidence type="ECO:0000256" key="3">
    <source>
        <dbReference type="ARBA" id="ARBA00022475"/>
    </source>
</evidence>
<evidence type="ECO:0000256" key="8">
    <source>
        <dbReference type="RuleBase" id="RU363032"/>
    </source>
</evidence>
<dbReference type="InterPro" id="IPR045621">
    <property type="entry name" value="BPD_transp_1_N"/>
</dbReference>
<evidence type="ECO:0000256" key="2">
    <source>
        <dbReference type="ARBA" id="ARBA00022448"/>
    </source>
</evidence>
<dbReference type="Proteomes" id="UP000004931">
    <property type="component" value="Unassembled WGS sequence"/>
</dbReference>
<feature type="transmembrane region" description="Helical" evidence="8">
    <location>
        <begin position="133"/>
        <end position="158"/>
    </location>
</feature>
<dbReference type="GO" id="GO:0055085">
    <property type="term" value="P:transmembrane transport"/>
    <property type="evidence" value="ECO:0007669"/>
    <property type="project" value="InterPro"/>
</dbReference>
<proteinExistence type="inferred from homology"/>
<feature type="transmembrane region" description="Helical" evidence="8">
    <location>
        <begin position="273"/>
        <end position="299"/>
    </location>
</feature>
<feature type="domain" description="ABC transmembrane type-1" evidence="9">
    <location>
        <begin position="94"/>
        <end position="292"/>
    </location>
</feature>
<dbReference type="InterPro" id="IPR035906">
    <property type="entry name" value="MetI-like_sf"/>
</dbReference>
<gene>
    <name evidence="10" type="ORF">GP2143_05385</name>
</gene>
<evidence type="ECO:0000256" key="5">
    <source>
        <dbReference type="ARBA" id="ARBA00022989"/>
    </source>
</evidence>
<feature type="transmembrane region" description="Helical" evidence="8">
    <location>
        <begin position="174"/>
        <end position="192"/>
    </location>
</feature>
<dbReference type="Pfam" id="PF19300">
    <property type="entry name" value="BPD_transp_1_N"/>
    <property type="match status" value="1"/>
</dbReference>
<feature type="transmembrane region" description="Helical" evidence="8">
    <location>
        <begin position="12"/>
        <end position="30"/>
    </location>
</feature>
<dbReference type="SUPFAM" id="SSF161098">
    <property type="entry name" value="MetI-like"/>
    <property type="match status" value="1"/>
</dbReference>
<dbReference type="Gene3D" id="1.10.3720.10">
    <property type="entry name" value="MetI-like"/>
    <property type="match status" value="1"/>
</dbReference>
<keyword evidence="5 8" id="KW-1133">Transmembrane helix</keyword>
<reference evidence="10 11" key="1">
    <citation type="journal article" date="2010" name="J. Bacteriol.">
        <title>Genome sequence of the oligotrophic marine Gammaproteobacterium HTCC2143, isolated from the Oregon Coast.</title>
        <authorList>
            <person name="Oh H.M."/>
            <person name="Kang I."/>
            <person name="Ferriera S."/>
            <person name="Giovannoni S.J."/>
            <person name="Cho J.C."/>
        </authorList>
    </citation>
    <scope>NUCLEOTIDE SEQUENCE [LARGE SCALE GENOMIC DNA]</scope>
    <source>
        <strain evidence="10 11">HTCC2143</strain>
    </source>
</reference>
<evidence type="ECO:0000259" key="9">
    <source>
        <dbReference type="PROSITE" id="PS50928"/>
    </source>
</evidence>
<evidence type="ECO:0000256" key="1">
    <source>
        <dbReference type="ARBA" id="ARBA00004651"/>
    </source>
</evidence>
<feature type="transmembrane region" description="Helical" evidence="8">
    <location>
        <begin position="100"/>
        <end position="121"/>
    </location>
</feature>
<keyword evidence="2 8" id="KW-0813">Transport</keyword>
<sequence>MLKFIFFRMLQAIPVLLIVIAVTFILIRQAPGGPFDSEKAVSPYVLEKLNERYHLDDPLYQQFFDYLGNAVTGDFGPSFKYPTRSVSEMIFTGLPITFELAINAMVVALIIGISAGLIAALRPNTAQDYIPMSAAMIGICMPSFLMGPLLVLVFGIWLEWLPVSGWGYSAGDKILPSITLGATYAAYIARLSRGGMLEILSQDFIRTARAKGIPEHIILFKHALRGGLLPVVSFLGPAIAGLLSGSFVVETIFQIPGLGRFYVQAAFNRDYTMIMGTTIFFSVLIILFNLLSDIIAVMLNPRLSYGDKN</sequence>